<dbReference type="InterPro" id="IPR029479">
    <property type="entry name" value="Nitroreductase"/>
</dbReference>
<keyword evidence="2" id="KW-0560">Oxidoreductase</keyword>
<dbReference type="Proteomes" id="UP000305517">
    <property type="component" value="Unassembled WGS sequence"/>
</dbReference>
<organism evidence="4 5">
    <name type="scientific">Hymenobacter jeollabukensis</name>
    <dbReference type="NCBI Taxonomy" id="2025313"/>
    <lineage>
        <taxon>Bacteria</taxon>
        <taxon>Pseudomonadati</taxon>
        <taxon>Bacteroidota</taxon>
        <taxon>Cytophagia</taxon>
        <taxon>Cytophagales</taxon>
        <taxon>Hymenobacteraceae</taxon>
        <taxon>Hymenobacter</taxon>
    </lineage>
</organism>
<protein>
    <submittedName>
        <fullName evidence="4">Nitroreductase</fullName>
    </submittedName>
</protein>
<sequence length="197" mass="22153">MSAHKHAQTHYPVVDLIKHRWSPRAFTSQPLNDDDLRTLFEAAAWAPSAMNEQPWRFIYAHREQTEAFQKLWNCLLPGNQPWARHAAVLVVVLARKTMGANDAPNRHYLHDTGLATANLLLQAASMGIHGHVMGGFDMAKTQQALHLPADLEPATFLALGYVGEAEQLEEPFRSRELAPRSRKPLSEFVFENGLPTE</sequence>
<dbReference type="OrthoDB" id="9809288at2"/>
<dbReference type="AlphaFoldDB" id="A0A5R8WTN7"/>
<gene>
    <name evidence="4" type="ORF">FDY95_04880</name>
</gene>
<comment type="similarity">
    <text evidence="1">Belongs to the nitroreductase family.</text>
</comment>
<dbReference type="PANTHER" id="PTHR43673:SF10">
    <property type="entry name" value="NADH DEHYDROGENASE_NAD(P)H NITROREDUCTASE XCC3605-RELATED"/>
    <property type="match status" value="1"/>
</dbReference>
<dbReference type="EMBL" id="VAJM01000002">
    <property type="protein sequence ID" value="TLM95132.1"/>
    <property type="molecule type" value="Genomic_DNA"/>
</dbReference>
<dbReference type="SUPFAM" id="SSF55469">
    <property type="entry name" value="FMN-dependent nitroreductase-like"/>
    <property type="match status" value="1"/>
</dbReference>
<dbReference type="RefSeq" id="WP_138075607.1">
    <property type="nucleotide sequence ID" value="NZ_VAJM01000002.1"/>
</dbReference>
<evidence type="ECO:0000313" key="5">
    <source>
        <dbReference type="Proteomes" id="UP000305517"/>
    </source>
</evidence>
<dbReference type="GO" id="GO:0016491">
    <property type="term" value="F:oxidoreductase activity"/>
    <property type="evidence" value="ECO:0007669"/>
    <property type="project" value="UniProtKB-KW"/>
</dbReference>
<reference evidence="4 5" key="1">
    <citation type="submission" date="2019-05" db="EMBL/GenBank/DDBJ databases">
        <title>Hymenobacter edaphi sp. nov., isolated from abandoned arsenic-contaminated farmland soil.</title>
        <authorList>
            <person name="Nie L."/>
        </authorList>
    </citation>
    <scope>NUCLEOTIDE SEQUENCE [LARGE SCALE GENOMIC DNA]</scope>
    <source>
        <strain evidence="4 5">1-3-3-8</strain>
    </source>
</reference>
<dbReference type="Gene3D" id="3.40.109.10">
    <property type="entry name" value="NADH Oxidase"/>
    <property type="match status" value="1"/>
</dbReference>
<evidence type="ECO:0000256" key="2">
    <source>
        <dbReference type="ARBA" id="ARBA00023002"/>
    </source>
</evidence>
<comment type="caution">
    <text evidence="4">The sequence shown here is derived from an EMBL/GenBank/DDBJ whole genome shotgun (WGS) entry which is preliminary data.</text>
</comment>
<proteinExistence type="inferred from homology"/>
<evidence type="ECO:0000256" key="1">
    <source>
        <dbReference type="ARBA" id="ARBA00007118"/>
    </source>
</evidence>
<evidence type="ECO:0000259" key="3">
    <source>
        <dbReference type="Pfam" id="PF00881"/>
    </source>
</evidence>
<dbReference type="CDD" id="cd02138">
    <property type="entry name" value="TdsD-like"/>
    <property type="match status" value="1"/>
</dbReference>
<evidence type="ECO:0000313" key="4">
    <source>
        <dbReference type="EMBL" id="TLM95132.1"/>
    </source>
</evidence>
<feature type="domain" description="Nitroreductase" evidence="3">
    <location>
        <begin position="17"/>
        <end position="161"/>
    </location>
</feature>
<accession>A0A5R8WTN7</accession>
<dbReference type="Pfam" id="PF00881">
    <property type="entry name" value="Nitroreductase"/>
    <property type="match status" value="1"/>
</dbReference>
<dbReference type="InterPro" id="IPR000415">
    <property type="entry name" value="Nitroreductase-like"/>
</dbReference>
<keyword evidence="5" id="KW-1185">Reference proteome</keyword>
<dbReference type="PANTHER" id="PTHR43673">
    <property type="entry name" value="NAD(P)H NITROREDUCTASE YDGI-RELATED"/>
    <property type="match status" value="1"/>
</dbReference>
<name>A0A5R8WTN7_9BACT</name>